<dbReference type="InterPro" id="IPR037185">
    <property type="entry name" value="EmrE-like"/>
</dbReference>
<feature type="transmembrane region" description="Helical" evidence="6">
    <location>
        <begin position="229"/>
        <end position="249"/>
    </location>
</feature>
<feature type="domain" description="EamA" evidence="7">
    <location>
        <begin position="166"/>
        <end position="301"/>
    </location>
</feature>
<gene>
    <name evidence="8" type="ORF">ICN82_18860</name>
</gene>
<keyword evidence="3 6" id="KW-0812">Transmembrane</keyword>
<evidence type="ECO:0000256" key="4">
    <source>
        <dbReference type="ARBA" id="ARBA00022989"/>
    </source>
</evidence>
<sequence>MTVTGPSGRTADAAGAAAAALTLACLFWAGNFVTGRAIRGLLAPETLNFLRWLLAAAVFLPFTARGLWRHRRALAGQAGWILGLALTGVVGFQQATYTALTSTAVANAALLLAATPVLILASSALTGRARLGLRQVAAVAVSFLGVSVILGRGDPLAVLRLHLGAGDAWLLVAVSCWTAYTQMLRAAPRTVPADVSLMATMLAALPVLGALAAWRGEAGAAALAALPPAAWAAVGYVGLCAALAAFLLWGYGVRRKGPEAAGLYINLMPVFSAALAWLFLGEAVTAGQAAGAALILVSLWLGRDRPADALRNMP</sequence>
<evidence type="ECO:0000256" key="6">
    <source>
        <dbReference type="SAM" id="Phobius"/>
    </source>
</evidence>
<comment type="similarity">
    <text evidence="2">Belongs to the EamA transporter family.</text>
</comment>
<evidence type="ECO:0000259" key="7">
    <source>
        <dbReference type="Pfam" id="PF00892"/>
    </source>
</evidence>
<comment type="caution">
    <text evidence="8">The sequence shown here is derived from an EMBL/GenBank/DDBJ whole genome shotgun (WGS) entry which is preliminary data.</text>
</comment>
<keyword evidence="5 6" id="KW-0472">Membrane</keyword>
<comment type="subcellular location">
    <subcellularLocation>
        <location evidence="1">Membrane</location>
        <topology evidence="1">Multi-pass membrane protein</topology>
    </subcellularLocation>
</comment>
<feature type="transmembrane region" description="Helical" evidence="6">
    <location>
        <begin position="12"/>
        <end position="29"/>
    </location>
</feature>
<dbReference type="GO" id="GO:0016020">
    <property type="term" value="C:membrane"/>
    <property type="evidence" value="ECO:0007669"/>
    <property type="project" value="UniProtKB-SubCell"/>
</dbReference>
<dbReference type="InterPro" id="IPR000620">
    <property type="entry name" value="EamA_dom"/>
</dbReference>
<evidence type="ECO:0000256" key="3">
    <source>
        <dbReference type="ARBA" id="ARBA00022692"/>
    </source>
</evidence>
<feature type="transmembrane region" description="Helical" evidence="6">
    <location>
        <begin position="106"/>
        <end position="125"/>
    </location>
</feature>
<evidence type="ECO:0000313" key="8">
    <source>
        <dbReference type="EMBL" id="MBE3640270.1"/>
    </source>
</evidence>
<dbReference type="Pfam" id="PF00892">
    <property type="entry name" value="EamA"/>
    <property type="match status" value="2"/>
</dbReference>
<evidence type="ECO:0000256" key="5">
    <source>
        <dbReference type="ARBA" id="ARBA00023136"/>
    </source>
</evidence>
<dbReference type="PANTHER" id="PTHR32322:SF2">
    <property type="entry name" value="EAMA DOMAIN-CONTAINING PROTEIN"/>
    <property type="match status" value="1"/>
</dbReference>
<dbReference type="AlphaFoldDB" id="A0A8J6YZ42"/>
<feature type="transmembrane region" description="Helical" evidence="6">
    <location>
        <begin position="261"/>
        <end position="280"/>
    </location>
</feature>
<protein>
    <submittedName>
        <fullName evidence="8">DMT family transporter</fullName>
    </submittedName>
</protein>
<feature type="domain" description="EamA" evidence="7">
    <location>
        <begin position="20"/>
        <end position="150"/>
    </location>
</feature>
<feature type="transmembrane region" description="Helical" evidence="6">
    <location>
        <begin position="132"/>
        <end position="151"/>
    </location>
</feature>
<dbReference type="SUPFAM" id="SSF103481">
    <property type="entry name" value="Multidrug resistance efflux transporter EmrE"/>
    <property type="match status" value="2"/>
</dbReference>
<proteinExistence type="inferred from homology"/>
<feature type="transmembrane region" description="Helical" evidence="6">
    <location>
        <begin position="192"/>
        <end position="214"/>
    </location>
</feature>
<accession>A0A8J6YZ42</accession>
<dbReference type="InterPro" id="IPR050638">
    <property type="entry name" value="AA-Vitamin_Transporters"/>
</dbReference>
<feature type="transmembrane region" description="Helical" evidence="6">
    <location>
        <begin position="286"/>
        <end position="302"/>
    </location>
</feature>
<feature type="transmembrane region" description="Helical" evidence="6">
    <location>
        <begin position="157"/>
        <end position="180"/>
    </location>
</feature>
<feature type="transmembrane region" description="Helical" evidence="6">
    <location>
        <begin position="49"/>
        <end position="68"/>
    </location>
</feature>
<keyword evidence="4 6" id="KW-1133">Transmembrane helix</keyword>
<reference evidence="8" key="1">
    <citation type="submission" date="2020-09" db="EMBL/GenBank/DDBJ databases">
        <title>A novel bacterium of genus Mangrovicoccus, isolated from South China Sea.</title>
        <authorList>
            <person name="Huang H."/>
            <person name="Mo K."/>
            <person name="Hu Y."/>
        </authorList>
    </citation>
    <scope>NUCLEOTIDE SEQUENCE</scope>
    <source>
        <strain evidence="8">HB182678</strain>
    </source>
</reference>
<feature type="transmembrane region" description="Helical" evidence="6">
    <location>
        <begin position="80"/>
        <end position="100"/>
    </location>
</feature>
<name>A0A8J6YZ42_9RHOB</name>
<evidence type="ECO:0000256" key="1">
    <source>
        <dbReference type="ARBA" id="ARBA00004141"/>
    </source>
</evidence>
<dbReference type="Proteomes" id="UP000609121">
    <property type="component" value="Unassembled WGS sequence"/>
</dbReference>
<organism evidence="8 9">
    <name type="scientific">Mangrovicoccus algicola</name>
    <dbReference type="NCBI Taxonomy" id="2771008"/>
    <lineage>
        <taxon>Bacteria</taxon>
        <taxon>Pseudomonadati</taxon>
        <taxon>Pseudomonadota</taxon>
        <taxon>Alphaproteobacteria</taxon>
        <taxon>Rhodobacterales</taxon>
        <taxon>Paracoccaceae</taxon>
        <taxon>Mangrovicoccus</taxon>
    </lineage>
</organism>
<dbReference type="EMBL" id="JACVXA010000081">
    <property type="protein sequence ID" value="MBE3640270.1"/>
    <property type="molecule type" value="Genomic_DNA"/>
</dbReference>
<dbReference type="PANTHER" id="PTHR32322">
    <property type="entry name" value="INNER MEMBRANE TRANSPORTER"/>
    <property type="match status" value="1"/>
</dbReference>
<evidence type="ECO:0000256" key="2">
    <source>
        <dbReference type="ARBA" id="ARBA00007362"/>
    </source>
</evidence>
<dbReference type="RefSeq" id="WP_193186114.1">
    <property type="nucleotide sequence ID" value="NZ_JACVXA010000081.1"/>
</dbReference>
<keyword evidence="9" id="KW-1185">Reference proteome</keyword>
<evidence type="ECO:0000313" key="9">
    <source>
        <dbReference type="Proteomes" id="UP000609121"/>
    </source>
</evidence>